<dbReference type="AlphaFoldDB" id="A0A315ZC53"/>
<evidence type="ECO:0000256" key="1">
    <source>
        <dbReference type="SAM" id="SignalP"/>
    </source>
</evidence>
<dbReference type="RefSeq" id="WP_109617011.1">
    <property type="nucleotide sequence ID" value="NZ_QGDO01000002.1"/>
</dbReference>
<comment type="caution">
    <text evidence="2">The sequence shown here is derived from an EMBL/GenBank/DDBJ whole genome shotgun (WGS) entry which is preliminary data.</text>
</comment>
<evidence type="ECO:0000313" key="2">
    <source>
        <dbReference type="EMBL" id="PWJ42892.1"/>
    </source>
</evidence>
<organism evidence="2 3">
    <name type="scientific">Sediminitomix flava</name>
    <dbReference type="NCBI Taxonomy" id="379075"/>
    <lineage>
        <taxon>Bacteria</taxon>
        <taxon>Pseudomonadati</taxon>
        <taxon>Bacteroidota</taxon>
        <taxon>Cytophagia</taxon>
        <taxon>Cytophagales</taxon>
        <taxon>Flammeovirgaceae</taxon>
        <taxon>Sediminitomix</taxon>
    </lineage>
</organism>
<accession>A0A315ZC53</accession>
<reference evidence="2 3" key="1">
    <citation type="submission" date="2018-03" db="EMBL/GenBank/DDBJ databases">
        <title>Genomic Encyclopedia of Archaeal and Bacterial Type Strains, Phase II (KMG-II): from individual species to whole genera.</title>
        <authorList>
            <person name="Goeker M."/>
        </authorList>
    </citation>
    <scope>NUCLEOTIDE SEQUENCE [LARGE SCALE GENOMIC DNA]</scope>
    <source>
        <strain evidence="2 3">DSM 28229</strain>
    </source>
</reference>
<feature type="signal peptide" evidence="1">
    <location>
        <begin position="1"/>
        <end position="20"/>
    </location>
</feature>
<feature type="chain" id="PRO_5016377487" evidence="1">
    <location>
        <begin position="21"/>
        <end position="242"/>
    </location>
</feature>
<sequence length="242" mass="27078">MLKKIITLFALCIFISPVFAQELLTPTFQYSHKKTAYITLADGTEIKGTLKDVDRKKGLIEEIKIVDLEGKKHKLTPDQVKHMYLPPSGLDKLGKAIDFLNDARRWTDDKLDQDLLGKNYAYFENSKVQVKKKQLTLLVQLLNPTFSKSVKIYHDPMAGETASIGVGPIKAGGIAKSYYVKVVGQSDVATRLKKKDYSAEFKPMWGSCEAVVAEYASPKWRDLSKHAVKFSECGAESKEGTL</sequence>
<dbReference type="Proteomes" id="UP000245535">
    <property type="component" value="Unassembled WGS sequence"/>
</dbReference>
<protein>
    <submittedName>
        <fullName evidence="2">Uncharacterized protein</fullName>
    </submittedName>
</protein>
<name>A0A315ZC53_SEDFL</name>
<gene>
    <name evidence="2" type="ORF">BC781_102438</name>
</gene>
<proteinExistence type="predicted"/>
<dbReference type="OrthoDB" id="821652at2"/>
<keyword evidence="1" id="KW-0732">Signal</keyword>
<keyword evidence="3" id="KW-1185">Reference proteome</keyword>
<evidence type="ECO:0000313" key="3">
    <source>
        <dbReference type="Proteomes" id="UP000245535"/>
    </source>
</evidence>
<dbReference type="EMBL" id="QGDO01000002">
    <property type="protein sequence ID" value="PWJ42892.1"/>
    <property type="molecule type" value="Genomic_DNA"/>
</dbReference>